<protein>
    <submittedName>
        <fullName evidence="1">Uncharacterized protein</fullName>
    </submittedName>
</protein>
<accession>A0A7S9SUJ8</accession>
<gene>
    <name evidence="1" type="ORF">NIOZUU159_00023</name>
</gene>
<name>A0A7S9SUJ8_9VIRU</name>
<reference evidence="1" key="1">
    <citation type="submission" date="2020-08" db="EMBL/GenBank/DDBJ databases">
        <title>Bridging the membrane lipid divide: bacteria of the FCB group superphylum have the potential to synthesize archaeal ether lipids.</title>
        <authorList>
            <person name="Villanueva L."/>
            <person name="von Meijenfeldt F.A.B."/>
            <person name="Westbye A.B."/>
            <person name="Yadav S."/>
            <person name="Hopmans E.C."/>
            <person name="Dutilh B.E."/>
            <person name="Sinninghe Damste J.S."/>
        </authorList>
    </citation>
    <scope>NUCLEOTIDE SEQUENCE</scope>
    <source>
        <strain evidence="1">NIOZ-UU159</strain>
    </source>
</reference>
<dbReference type="EMBL" id="MW030575">
    <property type="protein sequence ID" value="QPI16535.1"/>
    <property type="molecule type" value="Genomic_DNA"/>
</dbReference>
<evidence type="ECO:0000313" key="1">
    <source>
        <dbReference type="EMBL" id="QPI16535.1"/>
    </source>
</evidence>
<organism evidence="1">
    <name type="scientific">Virus NIOZ-UU159</name>
    <dbReference type="NCBI Taxonomy" id="2763270"/>
    <lineage>
        <taxon>Viruses</taxon>
    </lineage>
</organism>
<sequence length="141" mass="16944">MNKYINTLPDDIIEKIYSKIYYPQNYILLSEIKLVYYITTQLVNNYGLYNVCCCAITHDEYYMNIEAISLQYIEDTHDKINNLTYLKTKNLLNRVIGKMSLEKKYSFIFYMTDRTIRQAILDTNKYIKYIINNIIDNNLNR</sequence>
<proteinExistence type="predicted"/>